<protein>
    <submittedName>
        <fullName evidence="4">Reverse transcriptase domain-containing protein</fullName>
    </submittedName>
</protein>
<dbReference type="Gene3D" id="3.30.70.270">
    <property type="match status" value="1"/>
</dbReference>
<evidence type="ECO:0000313" key="2">
    <source>
        <dbReference type="EMBL" id="VDM04845.1"/>
    </source>
</evidence>
<reference evidence="2 3" key="2">
    <citation type="submission" date="2018-11" db="EMBL/GenBank/DDBJ databases">
        <authorList>
            <consortium name="Pathogen Informatics"/>
        </authorList>
    </citation>
    <scope>NUCLEOTIDE SEQUENCE [LARGE SCALE GENOMIC DNA]</scope>
    <source>
        <strain evidence="2 3">NST_G2</strain>
    </source>
</reference>
<dbReference type="InterPro" id="IPR043128">
    <property type="entry name" value="Rev_trsase/Diguanyl_cyclase"/>
</dbReference>
<feature type="domain" description="Reverse transcriptase" evidence="1">
    <location>
        <begin position="159"/>
        <end position="245"/>
    </location>
</feature>
<evidence type="ECO:0000259" key="1">
    <source>
        <dbReference type="Pfam" id="PF00078"/>
    </source>
</evidence>
<evidence type="ECO:0000313" key="3">
    <source>
        <dbReference type="Proteomes" id="UP000275846"/>
    </source>
</evidence>
<dbReference type="WBParaSite" id="SSLN_0001915601-mRNA-1">
    <property type="protein sequence ID" value="SSLN_0001915601-mRNA-1"/>
    <property type="gene ID" value="SSLN_0001915601"/>
</dbReference>
<dbReference type="OrthoDB" id="3863715at2759"/>
<dbReference type="PANTHER" id="PTHR37984">
    <property type="entry name" value="PROTEIN CBG26694"/>
    <property type="match status" value="1"/>
</dbReference>
<dbReference type="EMBL" id="UYSU01044479">
    <property type="protein sequence ID" value="VDM04845.1"/>
    <property type="molecule type" value="Genomic_DNA"/>
</dbReference>
<dbReference type="InterPro" id="IPR050951">
    <property type="entry name" value="Retrovirus_Pol_polyprotein"/>
</dbReference>
<sequence length="248" mass="28322">MQCHTQELCRLHDLKVEVAALRRLLEEHLVISGTQAPQPSSKCQIFKPMLALDELDALPEDLAENSGREQLVDTASDHTIISIDIWEALGSPELKPTAARAWASNNSQMQFESVFQATIVFEDKACLSDISISKSENNWLDNKTISQLGLWSRPFEEICCAVNITEDDRKKKYAKRTMSVGMCTKLYIFQQLMDTMLKNVPWTVAYLDDILVIGRTDEEMLQRLDKVMENLIDYGLKINMETSDFLRK</sequence>
<dbReference type="PANTHER" id="PTHR37984:SF5">
    <property type="entry name" value="PROTEIN NYNRIN-LIKE"/>
    <property type="match status" value="1"/>
</dbReference>
<reference evidence="4" key="1">
    <citation type="submission" date="2016-06" db="UniProtKB">
        <authorList>
            <consortium name="WormBaseParasite"/>
        </authorList>
    </citation>
    <scope>IDENTIFICATION</scope>
</reference>
<dbReference type="Pfam" id="PF00078">
    <property type="entry name" value="RVT_1"/>
    <property type="match status" value="1"/>
</dbReference>
<keyword evidence="3" id="KW-1185">Reference proteome</keyword>
<dbReference type="InterPro" id="IPR043502">
    <property type="entry name" value="DNA/RNA_pol_sf"/>
</dbReference>
<dbReference type="AlphaFoldDB" id="A0A183TPR1"/>
<dbReference type="SUPFAM" id="SSF56672">
    <property type="entry name" value="DNA/RNA polymerases"/>
    <property type="match status" value="1"/>
</dbReference>
<evidence type="ECO:0000313" key="4">
    <source>
        <dbReference type="WBParaSite" id="SSLN_0001915601-mRNA-1"/>
    </source>
</evidence>
<name>A0A183TPR1_SCHSO</name>
<gene>
    <name evidence="2" type="ORF">SSLN_LOCUS18459</name>
</gene>
<dbReference type="Proteomes" id="UP000275846">
    <property type="component" value="Unassembled WGS sequence"/>
</dbReference>
<organism evidence="4">
    <name type="scientific">Schistocephalus solidus</name>
    <name type="common">Tapeworm</name>
    <dbReference type="NCBI Taxonomy" id="70667"/>
    <lineage>
        <taxon>Eukaryota</taxon>
        <taxon>Metazoa</taxon>
        <taxon>Spiralia</taxon>
        <taxon>Lophotrochozoa</taxon>
        <taxon>Platyhelminthes</taxon>
        <taxon>Cestoda</taxon>
        <taxon>Eucestoda</taxon>
        <taxon>Diphyllobothriidea</taxon>
        <taxon>Diphyllobothriidae</taxon>
        <taxon>Schistocephalus</taxon>
    </lineage>
</organism>
<accession>A0A183TPR1</accession>
<dbReference type="InterPro" id="IPR000477">
    <property type="entry name" value="RT_dom"/>
</dbReference>
<proteinExistence type="predicted"/>